<keyword evidence="4" id="KW-1185">Reference proteome</keyword>
<dbReference type="Proteomes" id="UP000321429">
    <property type="component" value="Unassembled WGS sequence"/>
</dbReference>
<name>A0A0R2L7D7_9LACO</name>
<evidence type="ECO:0000313" key="4">
    <source>
        <dbReference type="Proteomes" id="UP000051139"/>
    </source>
</evidence>
<dbReference type="InterPro" id="IPR025536">
    <property type="entry name" value="DUF4422"/>
</dbReference>
<dbReference type="AlphaFoldDB" id="A0A0R2L7D7"/>
<sequence length="255" mass="29885">MNTKIVVATHKNYVMPADSDLYLPVFVGKALHPDVNDTFQGDNTGDNISVKNSSYNELTALYWAWKNISADAVGLVHYRRYLSVGHKADIATFLNKEQTDSLLSQADIILPKKRNYYIESNYSHYIHAHHRAPIDTTREIIAEDYPKYLASFDDVMKRRSAHMFNMFVMKSKWLDLYCTWLFDILGKLETRIDVSEYDTYEARVYGFISERLLDVWLETLKPSFVEVNYVHMESEHWLKKGSTFLERKLHPQIRN</sequence>
<gene>
    <name evidence="2" type="primary">cps1D</name>
    <name evidence="3" type="ORF">IV55_GL000311</name>
    <name evidence="2" type="ORF">LSI01_05890</name>
</gene>
<evidence type="ECO:0000259" key="1">
    <source>
        <dbReference type="Pfam" id="PF14393"/>
    </source>
</evidence>
<reference evidence="3 4" key="1">
    <citation type="journal article" date="2015" name="Genome Announc.">
        <title>Expanding the biotechnology potential of lactobacilli through comparative genomics of 213 strains and associated genera.</title>
        <authorList>
            <person name="Sun Z."/>
            <person name="Harris H.M."/>
            <person name="McCann A."/>
            <person name="Guo C."/>
            <person name="Argimon S."/>
            <person name="Zhang W."/>
            <person name="Yang X."/>
            <person name="Jeffery I.B."/>
            <person name="Cooney J.C."/>
            <person name="Kagawa T.F."/>
            <person name="Liu W."/>
            <person name="Song Y."/>
            <person name="Salvetti E."/>
            <person name="Wrobel A."/>
            <person name="Rasinkangas P."/>
            <person name="Parkhill J."/>
            <person name="Rea M.C."/>
            <person name="O'Sullivan O."/>
            <person name="Ritari J."/>
            <person name="Douillard F.P."/>
            <person name="Paul Ross R."/>
            <person name="Yang R."/>
            <person name="Briner A.E."/>
            <person name="Felis G.E."/>
            <person name="de Vos W.M."/>
            <person name="Barrangou R."/>
            <person name="Klaenhammer T.R."/>
            <person name="Caufield P.W."/>
            <person name="Cui Y."/>
            <person name="Zhang H."/>
            <person name="O'Toole P.W."/>
        </authorList>
    </citation>
    <scope>NUCLEOTIDE SEQUENCE [LARGE SCALE GENOMIC DNA]</scope>
    <source>
        <strain evidence="3 4">DSM 22696</strain>
    </source>
</reference>
<dbReference type="EMBL" id="BJUD01000007">
    <property type="protein sequence ID" value="GEK28278.1"/>
    <property type="molecule type" value="Genomic_DNA"/>
</dbReference>
<evidence type="ECO:0000313" key="5">
    <source>
        <dbReference type="Proteomes" id="UP000321429"/>
    </source>
</evidence>
<dbReference type="PATRIC" id="fig|348151.3.peg.317"/>
<dbReference type="EMBL" id="JQCB01000010">
    <property type="protein sequence ID" value="KRN95324.1"/>
    <property type="molecule type" value="Genomic_DNA"/>
</dbReference>
<dbReference type="Pfam" id="PF14393">
    <property type="entry name" value="DUF4422"/>
    <property type="match status" value="1"/>
</dbReference>
<protein>
    <submittedName>
        <fullName evidence="2">Glycosyl transferase</fullName>
    </submittedName>
    <submittedName>
        <fullName evidence="3">Glycosyltransferase</fullName>
    </submittedName>
</protein>
<dbReference type="GO" id="GO:0016740">
    <property type="term" value="F:transferase activity"/>
    <property type="evidence" value="ECO:0007669"/>
    <property type="project" value="UniProtKB-KW"/>
</dbReference>
<proteinExistence type="predicted"/>
<dbReference type="Proteomes" id="UP000051139">
    <property type="component" value="Unassembled WGS sequence"/>
</dbReference>
<comment type="caution">
    <text evidence="3">The sequence shown here is derived from an EMBL/GenBank/DDBJ whole genome shotgun (WGS) entry which is preliminary data.</text>
</comment>
<organism evidence="3 4">
    <name type="scientific">Furfurilactobacillus siliginis</name>
    <dbReference type="NCBI Taxonomy" id="348151"/>
    <lineage>
        <taxon>Bacteria</taxon>
        <taxon>Bacillati</taxon>
        <taxon>Bacillota</taxon>
        <taxon>Bacilli</taxon>
        <taxon>Lactobacillales</taxon>
        <taxon>Lactobacillaceae</taxon>
        <taxon>Furfurilactobacillus</taxon>
    </lineage>
</organism>
<reference evidence="2 5" key="2">
    <citation type="submission" date="2019-07" db="EMBL/GenBank/DDBJ databases">
        <title>Whole genome shotgun sequence of Lactobacillus siliginis NBRC 101315.</title>
        <authorList>
            <person name="Hosoyama A."/>
            <person name="Uohara A."/>
            <person name="Ohji S."/>
            <person name="Ichikawa N."/>
        </authorList>
    </citation>
    <scope>NUCLEOTIDE SEQUENCE [LARGE SCALE GENOMIC DNA]</scope>
    <source>
        <strain evidence="2 5">NBRC 101315</strain>
    </source>
</reference>
<dbReference type="STRING" id="348151.IV55_GL000311"/>
<dbReference type="OrthoDB" id="9798746at2"/>
<feature type="domain" description="DUF4422" evidence="1">
    <location>
        <begin position="4"/>
        <end position="219"/>
    </location>
</feature>
<keyword evidence="3" id="KW-0808">Transferase</keyword>
<evidence type="ECO:0000313" key="2">
    <source>
        <dbReference type="EMBL" id="GEK28278.1"/>
    </source>
</evidence>
<evidence type="ECO:0000313" key="3">
    <source>
        <dbReference type="EMBL" id="KRN95324.1"/>
    </source>
</evidence>
<accession>A0A0R2L7D7</accession>
<dbReference type="RefSeq" id="WP_057810940.1">
    <property type="nucleotide sequence ID" value="NZ_BJUD01000007.1"/>
</dbReference>